<feature type="compositionally biased region" description="Polar residues" evidence="1">
    <location>
        <begin position="260"/>
        <end position="277"/>
    </location>
</feature>
<dbReference type="OrthoDB" id="10543862at2759"/>
<feature type="compositionally biased region" description="Gly residues" evidence="1">
    <location>
        <begin position="29"/>
        <end position="63"/>
    </location>
</feature>
<gene>
    <name evidence="3" type="ORF">BV898_12027</name>
</gene>
<feature type="compositionally biased region" description="Low complexity" evidence="1">
    <location>
        <begin position="404"/>
        <end position="420"/>
    </location>
</feature>
<keyword evidence="4" id="KW-1185">Reference proteome</keyword>
<feature type="compositionally biased region" description="Gly residues" evidence="1">
    <location>
        <begin position="199"/>
        <end position="209"/>
    </location>
</feature>
<feature type="region of interest" description="Disordered" evidence="1">
    <location>
        <begin position="400"/>
        <end position="436"/>
    </location>
</feature>
<feature type="compositionally biased region" description="Low complexity" evidence="1">
    <location>
        <begin position="210"/>
        <end position="226"/>
    </location>
</feature>
<reference evidence="4" key="1">
    <citation type="submission" date="2017-01" db="EMBL/GenBank/DDBJ databases">
        <title>Comparative genomics of anhydrobiosis in the tardigrade Hypsibius dujardini.</title>
        <authorList>
            <person name="Yoshida Y."/>
            <person name="Koutsovoulos G."/>
            <person name="Laetsch D."/>
            <person name="Stevens L."/>
            <person name="Kumar S."/>
            <person name="Horikawa D."/>
            <person name="Ishino K."/>
            <person name="Komine S."/>
            <person name="Tomita M."/>
            <person name="Blaxter M."/>
            <person name="Arakawa K."/>
        </authorList>
    </citation>
    <scope>NUCLEOTIDE SEQUENCE [LARGE SCALE GENOMIC DNA]</scope>
    <source>
        <strain evidence="4">Z151</strain>
    </source>
</reference>
<feature type="signal peptide" evidence="2">
    <location>
        <begin position="1"/>
        <end position="26"/>
    </location>
</feature>
<evidence type="ECO:0000313" key="4">
    <source>
        <dbReference type="Proteomes" id="UP000192578"/>
    </source>
</evidence>
<feature type="region of interest" description="Disordered" evidence="1">
    <location>
        <begin position="86"/>
        <end position="144"/>
    </location>
</feature>
<feature type="compositionally biased region" description="Low complexity" evidence="1">
    <location>
        <begin position="135"/>
        <end position="144"/>
    </location>
</feature>
<comment type="caution">
    <text evidence="3">The sequence shown here is derived from an EMBL/GenBank/DDBJ whole genome shotgun (WGS) entry which is preliminary data.</text>
</comment>
<dbReference type="Proteomes" id="UP000192578">
    <property type="component" value="Unassembled WGS sequence"/>
</dbReference>
<dbReference type="EMBL" id="MTYJ01000116">
    <property type="protein sequence ID" value="OQV13808.1"/>
    <property type="molecule type" value="Genomic_DNA"/>
</dbReference>
<keyword evidence="2" id="KW-0732">Signal</keyword>
<organism evidence="3 4">
    <name type="scientific">Hypsibius exemplaris</name>
    <name type="common">Freshwater tardigrade</name>
    <dbReference type="NCBI Taxonomy" id="2072580"/>
    <lineage>
        <taxon>Eukaryota</taxon>
        <taxon>Metazoa</taxon>
        <taxon>Ecdysozoa</taxon>
        <taxon>Tardigrada</taxon>
        <taxon>Eutardigrada</taxon>
        <taxon>Parachela</taxon>
        <taxon>Hypsibioidea</taxon>
        <taxon>Hypsibiidae</taxon>
        <taxon>Hypsibius</taxon>
    </lineage>
</organism>
<feature type="region of interest" description="Disordered" evidence="1">
    <location>
        <begin position="26"/>
        <end position="63"/>
    </location>
</feature>
<evidence type="ECO:0000256" key="2">
    <source>
        <dbReference type="SAM" id="SignalP"/>
    </source>
</evidence>
<feature type="compositionally biased region" description="Gly residues" evidence="1">
    <location>
        <begin position="421"/>
        <end position="433"/>
    </location>
</feature>
<feature type="compositionally biased region" description="Low complexity" evidence="1">
    <location>
        <begin position="92"/>
        <end position="118"/>
    </location>
</feature>
<feature type="region of interest" description="Disordered" evidence="1">
    <location>
        <begin position="190"/>
        <end position="277"/>
    </location>
</feature>
<name>A0A1W0WF42_HYPEX</name>
<proteinExistence type="predicted"/>
<protein>
    <submittedName>
        <fullName evidence="3">Uncharacterized protein</fullName>
    </submittedName>
</protein>
<evidence type="ECO:0000313" key="3">
    <source>
        <dbReference type="EMBL" id="OQV13808.1"/>
    </source>
</evidence>
<evidence type="ECO:0000256" key="1">
    <source>
        <dbReference type="SAM" id="MobiDB-lite"/>
    </source>
</evidence>
<dbReference type="AlphaFoldDB" id="A0A1W0WF42"/>
<accession>A0A1W0WF42</accession>
<sequence>MATLSCARCCLLLLSVLYLSSIHTTARRSGGGGGGGSRSSSSGGGGFGGGSRSSFGGGSATARTGGGYGGGATRYGASASSGSSGRYGGGAPAASSPIRSSSGAATRTGGGAAVSSSAQRYGSSSPAGGANRYGSSSPSSSRGIGTGTAVAGGAAGGALGAGAVRYGGGSFSGAGSGAGRVGAAPTLTRYGSQQSSAGGVYGSSGGGASRWGSSAASGTGRATAGSPMDSMRNRFAGGGSVRSPSPSAGNARPNYGGSYSGNTYNRPQVHTPAATRSQPTKVVYSTTYNNYHSGSRYGTSGFGGGSSFGGGRTGFGTGSLVATGLAAGVGGYALGSMMGRLSRPFGYGGYGGYGYGGYGGYGYGGGYGGYGYPVGGCLGGCSPYTTYVPYRDRYQEYYPPQQAPQPAVDQNPNNNNQNQVGSGGGGAVSGGSQGVQQVATTEAPKNVDLCMLARWNRELAFAEMPNMALDFLANNNISGNSTSDKSKFMFEFFTVSVDAYDQYNTSADVFAIPAGFDMNTCNIKVNKNALTNNANTVQSEEPIMTSLRHMLSLYSNKSTNPDDLKEVVDAAKACLPQGPIVTSPEVLGCIDFSLSPEQLLKLDVPHSMFGSGEICRRQLSPDMFKCVPKAAGSPCKMEHLKALNLFARNYYLCSEAADEAPSSATVPEYVPPFPATTRSSVIYITTAKPGFWSRIFG</sequence>
<feature type="chain" id="PRO_5013297592" evidence="2">
    <location>
        <begin position="27"/>
        <end position="697"/>
    </location>
</feature>